<evidence type="ECO:0000256" key="2">
    <source>
        <dbReference type="SAM" id="Phobius"/>
    </source>
</evidence>
<dbReference type="AlphaFoldDB" id="A0A327KYF2"/>
<accession>A0A327KYF2</accession>
<proteinExistence type="predicted"/>
<evidence type="ECO:0000313" key="4">
    <source>
        <dbReference type="EMBL" id="RAI43920.1"/>
    </source>
</evidence>
<reference evidence="4 5" key="1">
    <citation type="submission" date="2017-07" db="EMBL/GenBank/DDBJ databases">
        <title>Draft Genome Sequences of Select Purple Nonsulfur Bacteria.</title>
        <authorList>
            <person name="Lasarre B."/>
            <person name="Mckinlay J.B."/>
        </authorList>
    </citation>
    <scope>NUCLEOTIDE SEQUENCE [LARGE SCALE GENOMIC DNA]</scope>
    <source>
        <strain evidence="4 5">DSM 5909</strain>
    </source>
</reference>
<dbReference type="PROSITE" id="PS51318">
    <property type="entry name" value="TAT"/>
    <property type="match status" value="1"/>
</dbReference>
<dbReference type="Pfam" id="PF09084">
    <property type="entry name" value="NMT1"/>
    <property type="match status" value="1"/>
</dbReference>
<dbReference type="SUPFAM" id="SSF53850">
    <property type="entry name" value="Periplasmic binding protein-like II"/>
    <property type="match status" value="1"/>
</dbReference>
<evidence type="ECO:0000259" key="3">
    <source>
        <dbReference type="Pfam" id="PF09084"/>
    </source>
</evidence>
<dbReference type="OrthoDB" id="5372616at2"/>
<organism evidence="4 5">
    <name type="scientific">Rhodoplanes roseus</name>
    <dbReference type="NCBI Taxonomy" id="29409"/>
    <lineage>
        <taxon>Bacteria</taxon>
        <taxon>Pseudomonadati</taxon>
        <taxon>Pseudomonadota</taxon>
        <taxon>Alphaproteobacteria</taxon>
        <taxon>Hyphomicrobiales</taxon>
        <taxon>Nitrobacteraceae</taxon>
        <taxon>Rhodoplanes</taxon>
    </lineage>
</organism>
<keyword evidence="2" id="KW-1133">Transmembrane helix</keyword>
<dbReference type="PANTHER" id="PTHR30024:SF21">
    <property type="entry name" value="ABC TRANSPORTER SUBSTRATE-BINDING PROTEIN"/>
    <property type="match status" value="1"/>
</dbReference>
<evidence type="ECO:0000256" key="1">
    <source>
        <dbReference type="SAM" id="MobiDB-lite"/>
    </source>
</evidence>
<keyword evidence="5" id="KW-1185">Reference proteome</keyword>
<dbReference type="EMBL" id="NPEX01000065">
    <property type="protein sequence ID" value="RAI43920.1"/>
    <property type="molecule type" value="Genomic_DNA"/>
</dbReference>
<feature type="region of interest" description="Disordered" evidence="1">
    <location>
        <begin position="1"/>
        <end position="28"/>
    </location>
</feature>
<sequence>MAEHRRGTRNPDDRDRDDRIDTRRADGPSRRMLLAGSGAALGLGVASGGTIGAVLALGPATPAIPVDLLDGTICVTSARVETVDPEGPPRKIRFAYNGTGICTAAVPVALHRGYFSRHNLDVEFVQFAGGTDQMLQALATDKAEAGVSMALNWLKPLEGGFDVKLTTGIHGGCTRLLVHRDAGITDIAQLKGKTIGVSSLSGTPRHYFAVMLADRGINQETDVEWREFPADLLPVALQRGEIAALADSDPAVWLARLRSNGELVEIASNLSGDYANLSCCVLGVRGTLLRADPAASAALTASLLEAATHVAANPTDAAEIFAPYTPKVPVTELAAMLRSHTHDHHPAGEALRKEIVRIVADLKRASVLKGSTDPERFATRVVANVLP</sequence>
<dbReference type="Gene3D" id="3.40.190.10">
    <property type="entry name" value="Periplasmic binding protein-like II"/>
    <property type="match status" value="2"/>
</dbReference>
<dbReference type="InterPro" id="IPR006311">
    <property type="entry name" value="TAT_signal"/>
</dbReference>
<protein>
    <recommendedName>
        <fullName evidence="3">SsuA/THI5-like domain-containing protein</fullName>
    </recommendedName>
</protein>
<dbReference type="Proteomes" id="UP000249130">
    <property type="component" value="Unassembled WGS sequence"/>
</dbReference>
<evidence type="ECO:0000313" key="5">
    <source>
        <dbReference type="Proteomes" id="UP000249130"/>
    </source>
</evidence>
<gene>
    <name evidence="4" type="ORF">CH341_11910</name>
</gene>
<feature type="domain" description="SsuA/THI5-like" evidence="3">
    <location>
        <begin position="106"/>
        <end position="317"/>
    </location>
</feature>
<keyword evidence="2" id="KW-0472">Membrane</keyword>
<keyword evidence="2" id="KW-0812">Transmembrane</keyword>
<feature type="transmembrane region" description="Helical" evidence="2">
    <location>
        <begin position="33"/>
        <end position="57"/>
    </location>
</feature>
<comment type="caution">
    <text evidence="4">The sequence shown here is derived from an EMBL/GenBank/DDBJ whole genome shotgun (WGS) entry which is preliminary data.</text>
</comment>
<dbReference type="InterPro" id="IPR015168">
    <property type="entry name" value="SsuA/THI5"/>
</dbReference>
<name>A0A327KYF2_9BRAD</name>
<dbReference type="PANTHER" id="PTHR30024">
    <property type="entry name" value="ALIPHATIC SULFONATES-BINDING PROTEIN-RELATED"/>
    <property type="match status" value="1"/>
</dbReference>